<evidence type="ECO:0000313" key="1">
    <source>
        <dbReference type="EMBL" id="SHF62365.1"/>
    </source>
</evidence>
<dbReference type="STRING" id="1122156.SAMN02745117_02312"/>
<proteinExistence type="predicted"/>
<sequence length="139" mass="15629">MGLLEKAIVLATQAHAGQLDTDGSPYIFHPLRLMLAVHTPEQQMAAVLHDTLEHTQLSVQDLEGAGLPASVIEAVRILTRPEDEPRMSAARRAMQHPIAYAVKLADVRDNMDMRRIPQPMAEDYERQEEYRHVLQLLTG</sequence>
<keyword evidence="2" id="KW-1185">Reference proteome</keyword>
<dbReference type="OrthoDB" id="9802385at2"/>
<dbReference type="SUPFAM" id="SSF109604">
    <property type="entry name" value="HD-domain/PDEase-like"/>
    <property type="match status" value="1"/>
</dbReference>
<dbReference type="AlphaFoldDB" id="A0A1M5D670"/>
<dbReference type="RefSeq" id="WP_073356832.1">
    <property type="nucleotide sequence ID" value="NZ_FQUZ01000031.1"/>
</dbReference>
<gene>
    <name evidence="1" type="ORF">SAMN02745117_02312</name>
</gene>
<protein>
    <submittedName>
        <fullName evidence="1">HD domain-containing protein</fullName>
    </submittedName>
</protein>
<dbReference type="Proteomes" id="UP000184327">
    <property type="component" value="Unassembled WGS sequence"/>
</dbReference>
<name>A0A1M5D670_9BURK</name>
<reference evidence="1 2" key="1">
    <citation type="submission" date="2016-11" db="EMBL/GenBank/DDBJ databases">
        <authorList>
            <person name="Jaros S."/>
            <person name="Januszkiewicz K."/>
            <person name="Wedrychowicz H."/>
        </authorList>
    </citation>
    <scope>NUCLEOTIDE SEQUENCE [LARGE SCALE GENOMIC DNA]</scope>
    <source>
        <strain evidence="1 2">DSM 16112</strain>
    </source>
</reference>
<evidence type="ECO:0000313" key="2">
    <source>
        <dbReference type="Proteomes" id="UP000184327"/>
    </source>
</evidence>
<dbReference type="Gene3D" id="1.10.3210.10">
    <property type="entry name" value="Hypothetical protein af1432"/>
    <property type="match status" value="1"/>
</dbReference>
<accession>A0A1M5D670</accession>
<dbReference type="EMBL" id="FQUZ01000031">
    <property type="protein sequence ID" value="SHF62365.1"/>
    <property type="molecule type" value="Genomic_DNA"/>
</dbReference>
<organism evidence="1 2">
    <name type="scientific">Lampropedia hyalina DSM 16112</name>
    <dbReference type="NCBI Taxonomy" id="1122156"/>
    <lineage>
        <taxon>Bacteria</taxon>
        <taxon>Pseudomonadati</taxon>
        <taxon>Pseudomonadota</taxon>
        <taxon>Betaproteobacteria</taxon>
        <taxon>Burkholderiales</taxon>
        <taxon>Comamonadaceae</taxon>
        <taxon>Lampropedia</taxon>
    </lineage>
</organism>